<feature type="domain" description="Integrase catalytic" evidence="6">
    <location>
        <begin position="178"/>
        <end position="344"/>
    </location>
</feature>
<keyword evidence="4" id="KW-0378">Hydrolase</keyword>
<dbReference type="Pfam" id="PF07727">
    <property type="entry name" value="RVT_2"/>
    <property type="match status" value="1"/>
</dbReference>
<dbReference type="SUPFAM" id="SSF56672">
    <property type="entry name" value="DNA/RNA polymerases"/>
    <property type="match status" value="1"/>
</dbReference>
<sequence>MTGVKELFAELDESVTGQVRFGDGSKVQIHGKGTILFECKNGDQLSISDVYFIPALTSNILSLGQLTEDDYDIRMRHDFLRMFDERGRLVMKVQRSANRLYKIALKVARPICLATNMEEDAWAWHARMGHANFQVLETMVKKEMVIGMPCISHPTQVCEGCLVAKQTRQSFPDEAQWRASKPLELVHADLCGPITPETMAGNRYFLLIVDDYSRYMWVFIIKTKDEALEKFKDFKTQVENESKYRLKMLRTDRGGEFNSQLFNDYCRKEGIKRQLTAPYTPQQNGVVERRNRTVLGMTRSLLKTMKLPESLWGEAVRHSIYLLNRIATKGVKNMTPYEAWKGNKPTLDHLKVFGCVAYAKNLSHTSKLSDRSKALVHLEFIENKKWIWDEAQNEEPINIPGWFNVQVKGKEVAQKQSNDNGEENTMASSVQEKHGNPTSSILSSLQSSMSSNFQGLMSSNSQGSSNSGAVSNSGFDHTPLRGFHSLQEVYEKTEPIEAEELLLVDDQPITYEEAICDNEWKKAMRAELESIERNTTWTLTQLPPGHKAIGLKWVFKLKKDASDKVTTHKARLVARGFVQQKGIDFEEAFAPVARLETIRLLLAMAAKGKWLVHHLDVKSAFLNGELKEEVYVKQPDGFVKEGKEEMVCRLNKALYGLRQAPRAWNIRLDKALKELGFSRCTHEQAVYKVHNSNSILIVGVYVDDLIVTGSSERMIQEFKRKMESVFDMKDLGMLSYYLGIEVDQTENGIVIKQEGYAKKILKMAGMSNCNASLWPMEHKLQLTKDEDGRSVNPTEYRRIIGSLRYLIHTRPDLSYSVGVVSRFMQNPKESHYAAVKQILRYIKGTTGFGLKYHKEGDGRLVGYSDSSYGTDTEDRRGTTGVAFYYSNNLITWASQKQQTVALSSCEAEFMAANAAACQALWLRQLISELTGKQAQKVQLLVDNESAIALMKNPVFHQRSKHIDTKYHFIRECVERDKVLVEHVSGKLQKADILTKALPRVKFVEMRALIGVEELKTQVNIKGEC</sequence>
<feature type="compositionally biased region" description="Low complexity" evidence="5">
    <location>
        <begin position="458"/>
        <end position="473"/>
    </location>
</feature>
<evidence type="ECO:0000256" key="2">
    <source>
        <dbReference type="ARBA" id="ARBA00022723"/>
    </source>
</evidence>
<evidence type="ECO:0000256" key="1">
    <source>
        <dbReference type="ARBA" id="ARBA00022670"/>
    </source>
</evidence>
<organism evidence="7 8">
    <name type="scientific">Tagetes erecta</name>
    <name type="common">African marigold</name>
    <dbReference type="NCBI Taxonomy" id="13708"/>
    <lineage>
        <taxon>Eukaryota</taxon>
        <taxon>Viridiplantae</taxon>
        <taxon>Streptophyta</taxon>
        <taxon>Embryophyta</taxon>
        <taxon>Tracheophyta</taxon>
        <taxon>Spermatophyta</taxon>
        <taxon>Magnoliopsida</taxon>
        <taxon>eudicotyledons</taxon>
        <taxon>Gunneridae</taxon>
        <taxon>Pentapetalae</taxon>
        <taxon>asterids</taxon>
        <taxon>campanulids</taxon>
        <taxon>Asterales</taxon>
        <taxon>Asteraceae</taxon>
        <taxon>Asteroideae</taxon>
        <taxon>Heliantheae alliance</taxon>
        <taxon>Tageteae</taxon>
        <taxon>Tagetes</taxon>
    </lineage>
</organism>
<keyword evidence="1" id="KW-0645">Protease</keyword>
<keyword evidence="3" id="KW-0064">Aspartyl protease</keyword>
<dbReference type="GO" id="GO:0003676">
    <property type="term" value="F:nucleic acid binding"/>
    <property type="evidence" value="ECO:0007669"/>
    <property type="project" value="InterPro"/>
</dbReference>
<feature type="compositionally biased region" description="Polar residues" evidence="5">
    <location>
        <begin position="414"/>
        <end position="430"/>
    </location>
</feature>
<dbReference type="Pfam" id="PF13976">
    <property type="entry name" value="gag_pre-integrs"/>
    <property type="match status" value="1"/>
</dbReference>
<dbReference type="Pfam" id="PF00665">
    <property type="entry name" value="rve"/>
    <property type="match status" value="1"/>
</dbReference>
<evidence type="ECO:0000256" key="5">
    <source>
        <dbReference type="SAM" id="MobiDB-lite"/>
    </source>
</evidence>
<dbReference type="GO" id="GO:0006508">
    <property type="term" value="P:proteolysis"/>
    <property type="evidence" value="ECO:0007669"/>
    <property type="project" value="UniProtKB-KW"/>
</dbReference>
<name>A0AAD8NWT3_TARER</name>
<evidence type="ECO:0000256" key="4">
    <source>
        <dbReference type="ARBA" id="ARBA00022801"/>
    </source>
</evidence>
<dbReference type="InterPro" id="IPR054722">
    <property type="entry name" value="PolX-like_BBD"/>
</dbReference>
<dbReference type="PANTHER" id="PTHR42648">
    <property type="entry name" value="TRANSPOSASE, PUTATIVE-RELATED"/>
    <property type="match status" value="1"/>
</dbReference>
<dbReference type="AlphaFoldDB" id="A0AAD8NWT3"/>
<accession>A0AAD8NWT3</accession>
<dbReference type="Gene3D" id="3.30.420.10">
    <property type="entry name" value="Ribonuclease H-like superfamily/Ribonuclease H"/>
    <property type="match status" value="1"/>
</dbReference>
<feature type="region of interest" description="Disordered" evidence="5">
    <location>
        <begin position="412"/>
        <end position="473"/>
    </location>
</feature>
<dbReference type="PROSITE" id="PS50994">
    <property type="entry name" value="INTEGRASE"/>
    <property type="match status" value="1"/>
</dbReference>
<keyword evidence="8" id="KW-1185">Reference proteome</keyword>
<dbReference type="InterPro" id="IPR036397">
    <property type="entry name" value="RNaseH_sf"/>
</dbReference>
<dbReference type="Proteomes" id="UP001229421">
    <property type="component" value="Unassembled WGS sequence"/>
</dbReference>
<comment type="caution">
    <text evidence="7">The sequence shown here is derived from an EMBL/GenBank/DDBJ whole genome shotgun (WGS) entry which is preliminary data.</text>
</comment>
<dbReference type="InterPro" id="IPR043502">
    <property type="entry name" value="DNA/RNA_pol_sf"/>
</dbReference>
<dbReference type="InterPro" id="IPR013103">
    <property type="entry name" value="RVT_2"/>
</dbReference>
<proteinExistence type="predicted"/>
<dbReference type="PANTHER" id="PTHR42648:SF25">
    <property type="entry name" value="RNA-DIRECTED DNA POLYMERASE"/>
    <property type="match status" value="1"/>
</dbReference>
<dbReference type="InterPro" id="IPR039537">
    <property type="entry name" value="Retrotran_Ty1/copia-like"/>
</dbReference>
<dbReference type="EMBL" id="JAUHHV010000005">
    <property type="protein sequence ID" value="KAK1423646.1"/>
    <property type="molecule type" value="Genomic_DNA"/>
</dbReference>
<dbReference type="GO" id="GO:0046872">
    <property type="term" value="F:metal ion binding"/>
    <property type="evidence" value="ECO:0007669"/>
    <property type="project" value="UniProtKB-KW"/>
</dbReference>
<evidence type="ECO:0000313" key="8">
    <source>
        <dbReference type="Proteomes" id="UP001229421"/>
    </source>
</evidence>
<dbReference type="InterPro" id="IPR025724">
    <property type="entry name" value="GAG-pre-integrase_dom"/>
</dbReference>
<gene>
    <name evidence="7" type="ORF">QVD17_18952</name>
</gene>
<evidence type="ECO:0000259" key="6">
    <source>
        <dbReference type="PROSITE" id="PS50994"/>
    </source>
</evidence>
<dbReference type="CDD" id="cd09272">
    <property type="entry name" value="RNase_HI_RT_Ty1"/>
    <property type="match status" value="1"/>
</dbReference>
<dbReference type="GO" id="GO:0015074">
    <property type="term" value="P:DNA integration"/>
    <property type="evidence" value="ECO:0007669"/>
    <property type="project" value="InterPro"/>
</dbReference>
<dbReference type="InterPro" id="IPR012337">
    <property type="entry name" value="RNaseH-like_sf"/>
</dbReference>
<dbReference type="InterPro" id="IPR001584">
    <property type="entry name" value="Integrase_cat-core"/>
</dbReference>
<evidence type="ECO:0000313" key="7">
    <source>
        <dbReference type="EMBL" id="KAK1423646.1"/>
    </source>
</evidence>
<dbReference type="SUPFAM" id="SSF53098">
    <property type="entry name" value="Ribonuclease H-like"/>
    <property type="match status" value="1"/>
</dbReference>
<dbReference type="Pfam" id="PF22936">
    <property type="entry name" value="Pol_BBD"/>
    <property type="match status" value="1"/>
</dbReference>
<keyword evidence="2" id="KW-0479">Metal-binding</keyword>
<reference evidence="7" key="1">
    <citation type="journal article" date="2023" name="bioRxiv">
        <title>Improved chromosome-level genome assembly for marigold (Tagetes erecta).</title>
        <authorList>
            <person name="Jiang F."/>
            <person name="Yuan L."/>
            <person name="Wang S."/>
            <person name="Wang H."/>
            <person name="Xu D."/>
            <person name="Wang A."/>
            <person name="Fan W."/>
        </authorList>
    </citation>
    <scope>NUCLEOTIDE SEQUENCE</scope>
    <source>
        <strain evidence="7">WSJ</strain>
        <tissue evidence="7">Leaf</tissue>
    </source>
</reference>
<evidence type="ECO:0000256" key="3">
    <source>
        <dbReference type="ARBA" id="ARBA00022750"/>
    </source>
</evidence>
<dbReference type="GO" id="GO:0004190">
    <property type="term" value="F:aspartic-type endopeptidase activity"/>
    <property type="evidence" value="ECO:0007669"/>
    <property type="project" value="UniProtKB-KW"/>
</dbReference>
<feature type="compositionally biased region" description="Low complexity" evidence="5">
    <location>
        <begin position="439"/>
        <end position="451"/>
    </location>
</feature>
<protein>
    <recommendedName>
        <fullName evidence="6">Integrase catalytic domain-containing protein</fullName>
    </recommendedName>
</protein>